<gene>
    <name evidence="2" type="ORF">CTI12_AA555720</name>
</gene>
<feature type="compositionally biased region" description="Low complexity" evidence="1">
    <location>
        <begin position="357"/>
        <end position="375"/>
    </location>
</feature>
<feature type="compositionally biased region" description="Basic and acidic residues" evidence="1">
    <location>
        <begin position="216"/>
        <end position="225"/>
    </location>
</feature>
<comment type="caution">
    <text evidence="2">The sequence shown here is derived from an EMBL/GenBank/DDBJ whole genome shotgun (WGS) entry which is preliminary data.</text>
</comment>
<feature type="compositionally biased region" description="Basic and acidic residues" evidence="1">
    <location>
        <begin position="314"/>
        <end position="323"/>
    </location>
</feature>
<evidence type="ECO:0000313" key="2">
    <source>
        <dbReference type="EMBL" id="PWA41104.1"/>
    </source>
</evidence>
<feature type="compositionally biased region" description="Polar residues" evidence="1">
    <location>
        <begin position="297"/>
        <end position="313"/>
    </location>
</feature>
<feature type="compositionally biased region" description="Acidic residues" evidence="1">
    <location>
        <begin position="233"/>
        <end position="243"/>
    </location>
</feature>
<feature type="compositionally biased region" description="Pro residues" evidence="1">
    <location>
        <begin position="285"/>
        <end position="294"/>
    </location>
</feature>
<feature type="compositionally biased region" description="Polar residues" evidence="1">
    <location>
        <begin position="258"/>
        <end position="276"/>
    </location>
</feature>
<dbReference type="Proteomes" id="UP000245207">
    <property type="component" value="Unassembled WGS sequence"/>
</dbReference>
<dbReference type="OrthoDB" id="1838278at2759"/>
<dbReference type="EMBL" id="PKPP01013311">
    <property type="protein sequence ID" value="PWA41104.1"/>
    <property type="molecule type" value="Genomic_DNA"/>
</dbReference>
<reference evidence="2 3" key="1">
    <citation type="journal article" date="2018" name="Mol. Plant">
        <title>The genome of Artemisia annua provides insight into the evolution of Asteraceae family and artemisinin biosynthesis.</title>
        <authorList>
            <person name="Shen Q."/>
            <person name="Zhang L."/>
            <person name="Liao Z."/>
            <person name="Wang S."/>
            <person name="Yan T."/>
            <person name="Shi P."/>
            <person name="Liu M."/>
            <person name="Fu X."/>
            <person name="Pan Q."/>
            <person name="Wang Y."/>
            <person name="Lv Z."/>
            <person name="Lu X."/>
            <person name="Zhang F."/>
            <person name="Jiang W."/>
            <person name="Ma Y."/>
            <person name="Chen M."/>
            <person name="Hao X."/>
            <person name="Li L."/>
            <person name="Tang Y."/>
            <person name="Lv G."/>
            <person name="Zhou Y."/>
            <person name="Sun X."/>
            <person name="Brodelius P.E."/>
            <person name="Rose J.K.C."/>
            <person name="Tang K."/>
        </authorList>
    </citation>
    <scope>NUCLEOTIDE SEQUENCE [LARGE SCALE GENOMIC DNA]</scope>
    <source>
        <strain evidence="3">cv. Huhao1</strain>
        <tissue evidence="2">Leaf</tissue>
    </source>
</reference>
<feature type="region of interest" description="Disordered" evidence="1">
    <location>
        <begin position="216"/>
        <end position="327"/>
    </location>
</feature>
<name>A0A2U1KWK8_ARTAN</name>
<protein>
    <submittedName>
        <fullName evidence="2">Uncharacterized protein</fullName>
    </submittedName>
</protein>
<feature type="compositionally biased region" description="Low complexity" evidence="1">
    <location>
        <begin position="244"/>
        <end position="257"/>
    </location>
</feature>
<dbReference type="AlphaFoldDB" id="A0A2U1KWK8"/>
<organism evidence="2 3">
    <name type="scientific">Artemisia annua</name>
    <name type="common">Sweet wormwood</name>
    <dbReference type="NCBI Taxonomy" id="35608"/>
    <lineage>
        <taxon>Eukaryota</taxon>
        <taxon>Viridiplantae</taxon>
        <taxon>Streptophyta</taxon>
        <taxon>Embryophyta</taxon>
        <taxon>Tracheophyta</taxon>
        <taxon>Spermatophyta</taxon>
        <taxon>Magnoliopsida</taxon>
        <taxon>eudicotyledons</taxon>
        <taxon>Gunneridae</taxon>
        <taxon>Pentapetalae</taxon>
        <taxon>asterids</taxon>
        <taxon>campanulids</taxon>
        <taxon>Asterales</taxon>
        <taxon>Asteraceae</taxon>
        <taxon>Asteroideae</taxon>
        <taxon>Anthemideae</taxon>
        <taxon>Artemisiinae</taxon>
        <taxon>Artemisia</taxon>
    </lineage>
</organism>
<proteinExistence type="predicted"/>
<feature type="region of interest" description="Disordered" evidence="1">
    <location>
        <begin position="346"/>
        <end position="375"/>
    </location>
</feature>
<evidence type="ECO:0000256" key="1">
    <source>
        <dbReference type="SAM" id="MobiDB-lite"/>
    </source>
</evidence>
<keyword evidence="3" id="KW-1185">Reference proteome</keyword>
<sequence>MYPDMLKEFWSTCEYHPSKNYISGFVCEGKYLIKVTIKGLRDTLKLPHYNEFDPLVTVADVERILGRCGYNFSAIEESKATDLRGKILKSGLPAIWNYLSVTVMRSLGTKAGSYHEVSRMEQQIFHSLVTGTNIDYAELIFNELKKKVLKQRRDVYVPYPRFLSLVFQKTMGNKYTKSDLKFVAPKLVRHRITRYDVEGGHSKLTSAMRRTIKNPYEHLQSKSEADSSSSEADSSDSEADSSDSESNSSDSEPVSSSHCKSTSFSPSNSCCNSTLRGVSKVIPPKTNPTPPPPLETSEASSSQLSKSPSINKSSETKTGDKGQHTPSKVTAATATLEAIADMDIDNHAPNQDTYFTPSPSHIHHSSPNTTQQDPPTDTSAILQAIMALTSKVDTISSNQQDHQINTDAILQSITALTCKVDVMSSNLENIKSYMAALPTNTTTQQDQHEQEITTLKAQNQSHHTSVQGLTSQVSALESEMKAVHHTLHTLQDNTVTFDAKLTEDIDAIKTQHFCFSVQLENFKNFQGKVHATAINTQTAVNKLNEQVSKLVKASTYQQPAAPFSSDKDDSKTSRFKRKRG</sequence>
<evidence type="ECO:0000313" key="3">
    <source>
        <dbReference type="Proteomes" id="UP000245207"/>
    </source>
</evidence>
<feature type="region of interest" description="Disordered" evidence="1">
    <location>
        <begin position="555"/>
        <end position="580"/>
    </location>
</feature>
<accession>A0A2U1KWK8</accession>